<dbReference type="InterPro" id="IPR028889">
    <property type="entry name" value="USP"/>
</dbReference>
<feature type="region of interest" description="Disordered" evidence="8">
    <location>
        <begin position="207"/>
        <end position="554"/>
    </location>
</feature>
<evidence type="ECO:0000256" key="3">
    <source>
        <dbReference type="ARBA" id="ARBA00012759"/>
    </source>
</evidence>
<dbReference type="Pfam" id="PF00443">
    <property type="entry name" value="UCH"/>
    <property type="match status" value="1"/>
</dbReference>
<feature type="domain" description="USP" evidence="9">
    <location>
        <begin position="996"/>
        <end position="1348"/>
    </location>
</feature>
<dbReference type="PROSITE" id="PS50235">
    <property type="entry name" value="USP_3"/>
    <property type="match status" value="1"/>
</dbReference>
<evidence type="ECO:0000256" key="2">
    <source>
        <dbReference type="ARBA" id="ARBA00009085"/>
    </source>
</evidence>
<feature type="compositionally biased region" description="Low complexity" evidence="8">
    <location>
        <begin position="306"/>
        <end position="320"/>
    </location>
</feature>
<feature type="compositionally biased region" description="Polar residues" evidence="8">
    <location>
        <begin position="258"/>
        <end position="268"/>
    </location>
</feature>
<dbReference type="Gene3D" id="3.90.70.10">
    <property type="entry name" value="Cysteine proteinases"/>
    <property type="match status" value="1"/>
</dbReference>
<dbReference type="PANTHER" id="PTHR21646">
    <property type="entry name" value="UBIQUITIN CARBOXYL-TERMINAL HYDROLASE"/>
    <property type="match status" value="1"/>
</dbReference>
<dbReference type="GO" id="GO:0006508">
    <property type="term" value="P:proteolysis"/>
    <property type="evidence" value="ECO:0007669"/>
    <property type="project" value="UniProtKB-KW"/>
</dbReference>
<keyword evidence="5" id="KW-0833">Ubl conjugation pathway</keyword>
<gene>
    <name evidence="10" type="primary">DOA4</name>
    <name evidence="10" type="ORF">Q8F55_003728</name>
</gene>
<dbReference type="PANTHER" id="PTHR21646:SF95">
    <property type="entry name" value="UBIQUITIN CARBOXYL-TERMINAL HYDROLASE 4-RELATED"/>
    <property type="match status" value="1"/>
</dbReference>
<feature type="compositionally biased region" description="Low complexity" evidence="8">
    <location>
        <begin position="886"/>
        <end position="898"/>
    </location>
</feature>
<feature type="compositionally biased region" description="Polar residues" evidence="8">
    <location>
        <begin position="919"/>
        <end position="934"/>
    </location>
</feature>
<dbReference type="EMBL" id="JBBXJM010000003">
    <property type="protein sequence ID" value="KAL1409731.1"/>
    <property type="molecule type" value="Genomic_DNA"/>
</dbReference>
<evidence type="ECO:0000256" key="7">
    <source>
        <dbReference type="ARBA" id="ARBA00022807"/>
    </source>
</evidence>
<feature type="compositionally biased region" description="Low complexity" evidence="8">
    <location>
        <begin position="270"/>
        <end position="282"/>
    </location>
</feature>
<dbReference type="EC" id="3.4.19.12" evidence="3"/>
<keyword evidence="4 10" id="KW-0645">Protease</keyword>
<evidence type="ECO:0000259" key="9">
    <source>
        <dbReference type="PROSITE" id="PS50235"/>
    </source>
</evidence>
<dbReference type="InterPro" id="IPR038765">
    <property type="entry name" value="Papain-like_cys_pep_sf"/>
</dbReference>
<feature type="compositionally biased region" description="Polar residues" evidence="8">
    <location>
        <begin position="108"/>
        <end position="119"/>
    </location>
</feature>
<dbReference type="GO" id="GO:0004843">
    <property type="term" value="F:cysteine-type deubiquitinase activity"/>
    <property type="evidence" value="ECO:0007669"/>
    <property type="project" value="UniProtKB-EC"/>
</dbReference>
<feature type="region of interest" description="Disordered" evidence="8">
    <location>
        <begin position="573"/>
        <end position="624"/>
    </location>
</feature>
<dbReference type="RefSeq" id="XP_069209675.1">
    <property type="nucleotide sequence ID" value="XM_069352257.1"/>
</dbReference>
<comment type="caution">
    <text evidence="10">The sequence shown here is derived from an EMBL/GenBank/DDBJ whole genome shotgun (WGS) entry which is preliminary data.</text>
</comment>
<dbReference type="InterPro" id="IPR050185">
    <property type="entry name" value="Ub_carboxyl-term_hydrolase"/>
</dbReference>
<proteinExistence type="inferred from homology"/>
<accession>A0ABR3Q4Z7</accession>
<dbReference type="Proteomes" id="UP001565368">
    <property type="component" value="Unassembled WGS sequence"/>
</dbReference>
<dbReference type="SUPFAM" id="SSF54001">
    <property type="entry name" value="Cysteine proteinases"/>
    <property type="match status" value="1"/>
</dbReference>
<dbReference type="PROSITE" id="PS00973">
    <property type="entry name" value="USP_2"/>
    <property type="match status" value="1"/>
</dbReference>
<dbReference type="InterPro" id="IPR018200">
    <property type="entry name" value="USP_CS"/>
</dbReference>
<feature type="compositionally biased region" description="Low complexity" evidence="8">
    <location>
        <begin position="210"/>
        <end position="221"/>
    </location>
</feature>
<feature type="region of interest" description="Disordered" evidence="8">
    <location>
        <begin position="872"/>
        <end position="936"/>
    </location>
</feature>
<evidence type="ECO:0000313" key="11">
    <source>
        <dbReference type="Proteomes" id="UP001565368"/>
    </source>
</evidence>
<dbReference type="InterPro" id="IPR001394">
    <property type="entry name" value="Peptidase_C19_UCH"/>
</dbReference>
<feature type="compositionally biased region" description="Low complexity" evidence="8">
    <location>
        <begin position="353"/>
        <end position="362"/>
    </location>
</feature>
<comment type="similarity">
    <text evidence="2">Belongs to the peptidase C19 family.</text>
</comment>
<sequence length="1351" mass="144462">MSYDQLRAAAADSVPVSDRTPKQWFELAVQHAEAARQAERRGSKAAVFVEYTQLATAYKNALFHPSTKEAKAADPRWATRVNEFKPTWEAAVQKATTLKEELKRALSAPTSPVPTSSRTIAGAEGNLPAPSPSLDEESGGSIADRMKALSGRGMDVGSGSKRISRDFASHSRTGSNASATLGGGGGGVSGFGAGRNGAASAAVTGHSLDPAASDSTGSSPSSMPPPASTTAHRPSSSISAASGLARSPPVTNGLHVAAQQTGASSHSLKSVATGGSASSGTVPMSAPIPVIRASSPTKQPSPVADPSPRSNLSSFPSSSPRGQVDSTTLPSPPKIPAALPHRPSSPSGPRPLPSSVSRGLSPAAPPAAPLAAPRDDLGDFETNFPSLDNFGKQFEDALPSVPSLGLSNVKPSPTSASSAKSPALDDLPSFPDLPAFPTLPSVPSHLPGRESQKPSLPPPPAPADSLHDAEGFPSPPSPDLYGDLKRPASTPIISDKGILASSPPDEFPLGEASPADTPAPAVNVPDPLIKMPEPRTAVPPASPPSALPDAAHGHRGSVPVAFPSPVISGTVLSPSGPASNGKPGVGAGAGVGKAAVAPPNGRPSKTESQAPGFAPAQLGKPDFPLSTAITPDTLRSYFLNSSVDVLLLDVRDENEYTTGYVGAEYVPRGAKINVIWIDPTVLARDNLNSTELEDAMSLSPQAQQLAFQNRHKYDLVVLYDRRSTSFPNTKKGEPATPISKLWAIIGENEFRKTLPRFPVLLIGGFEGWVKFIMDRQKASMQQHLAQQQQSRPYNPKTNGHGPVPLGPKPITNRSNADLVAKKPSRESPVYQSSQYARGITENFSHSSPQSMTGAHTSSASISSLAYAGYDASRQAPSLPPRTSHGSSNSISSYNAPSAISPPPRASIHPGAGARRQSGYLDNQGYSGHGTTSRPSIDYPQAHALAQVPQPPPAVATHSLERQDLRPMPRTVSARSVDQLSPNYGVRYWRNTKLGLTGLKNLGNTCYMNSTVQCLSATLPFARYFLDGRYKRDVNVYNPLGTKGDLAHAFAELLGALWGENYTFLSPITFRKSIINFKSDFAGSEQHDSQEFLSFVMDGLHEDLNRIKTRPKPIEMTPEREAALETLPPQIASDKEWQIYKLRNDSLIVDLFQGQYMNRMECLTCHKTSTVYDSFQWLTLDLPTTKSKVVLPELFDQFVKPEILDGDEKWFCPRCKVNRRASKTLTLVRLPPVLLIQLKRFIPVNGGRFWNKSETPVIFPLTNLDLSRYVPVRQPNGTEDLDDPRTQIGPFKYDLYGVSNHMGTLSSGHYTAFVRSSDQWMFCEDSRVQPAREVDVVSRPAYILFYKRVQAS</sequence>
<dbReference type="Gene3D" id="3.40.250.10">
    <property type="entry name" value="Rhodanese-like domain"/>
    <property type="match status" value="1"/>
</dbReference>
<evidence type="ECO:0000256" key="6">
    <source>
        <dbReference type="ARBA" id="ARBA00022801"/>
    </source>
</evidence>
<evidence type="ECO:0000256" key="1">
    <source>
        <dbReference type="ARBA" id="ARBA00000707"/>
    </source>
</evidence>
<keyword evidence="11" id="KW-1185">Reference proteome</keyword>
<dbReference type="SUPFAM" id="SSF52821">
    <property type="entry name" value="Rhodanese/Cell cycle control phosphatase"/>
    <property type="match status" value="1"/>
</dbReference>
<dbReference type="GeneID" id="95984771"/>
<feature type="region of interest" description="Disordered" evidence="8">
    <location>
        <begin position="103"/>
        <end position="140"/>
    </location>
</feature>
<protein>
    <recommendedName>
        <fullName evidence="3">ubiquitinyl hydrolase 1</fullName>
        <ecNumber evidence="3">3.4.19.12</ecNumber>
    </recommendedName>
</protein>
<feature type="region of interest" description="Disordered" evidence="8">
    <location>
        <begin position="780"/>
        <end position="832"/>
    </location>
</feature>
<keyword evidence="7" id="KW-0788">Thiol protease</keyword>
<comment type="catalytic activity">
    <reaction evidence="1">
        <text>Thiol-dependent hydrolysis of ester, thioester, amide, peptide and isopeptide bonds formed by the C-terminal Gly of ubiquitin (a 76-residue protein attached to proteins as an intracellular targeting signal).</text>
        <dbReference type="EC" id="3.4.19.12"/>
    </reaction>
</comment>
<reference evidence="10 11" key="1">
    <citation type="submission" date="2023-08" db="EMBL/GenBank/DDBJ databases">
        <title>Annotated Genome Sequence of Vanrija albida AlHP1.</title>
        <authorList>
            <person name="Herzog R."/>
        </authorList>
    </citation>
    <scope>NUCLEOTIDE SEQUENCE [LARGE SCALE GENOMIC DNA]</scope>
    <source>
        <strain evidence="10 11">AlHP1</strain>
    </source>
</reference>
<organism evidence="10 11">
    <name type="scientific">Vanrija albida</name>
    <dbReference type="NCBI Taxonomy" id="181172"/>
    <lineage>
        <taxon>Eukaryota</taxon>
        <taxon>Fungi</taxon>
        <taxon>Dikarya</taxon>
        <taxon>Basidiomycota</taxon>
        <taxon>Agaricomycotina</taxon>
        <taxon>Tremellomycetes</taxon>
        <taxon>Trichosporonales</taxon>
        <taxon>Trichosporonaceae</taxon>
        <taxon>Vanrija</taxon>
    </lineage>
</organism>
<feature type="compositionally biased region" description="Low complexity" evidence="8">
    <location>
        <begin position="410"/>
        <end position="422"/>
    </location>
</feature>
<dbReference type="InterPro" id="IPR036873">
    <property type="entry name" value="Rhodanese-like_dom_sf"/>
</dbReference>
<evidence type="ECO:0000256" key="5">
    <source>
        <dbReference type="ARBA" id="ARBA00022786"/>
    </source>
</evidence>
<evidence type="ECO:0000313" key="10">
    <source>
        <dbReference type="EMBL" id="KAL1409731.1"/>
    </source>
</evidence>
<evidence type="ECO:0000256" key="8">
    <source>
        <dbReference type="SAM" id="MobiDB-lite"/>
    </source>
</evidence>
<evidence type="ECO:0000256" key="4">
    <source>
        <dbReference type="ARBA" id="ARBA00022670"/>
    </source>
</evidence>
<dbReference type="PROSITE" id="PS00972">
    <property type="entry name" value="USP_1"/>
    <property type="match status" value="1"/>
</dbReference>
<keyword evidence="6 10" id="KW-0378">Hydrolase</keyword>
<name>A0ABR3Q4Z7_9TREE</name>
<feature type="compositionally biased region" description="Low complexity" evidence="8">
    <location>
        <begin position="780"/>
        <end position="790"/>
    </location>
</feature>
<dbReference type="CDD" id="cd02674">
    <property type="entry name" value="Peptidase_C19R"/>
    <property type="match status" value="1"/>
</dbReference>